<dbReference type="GO" id="GO:0006974">
    <property type="term" value="P:DNA damage response"/>
    <property type="evidence" value="ECO:0007669"/>
    <property type="project" value="UniProtKB-KW"/>
</dbReference>
<dbReference type="SMART" id="SM00268">
    <property type="entry name" value="ACTIN"/>
    <property type="match status" value="1"/>
</dbReference>
<keyword evidence="3" id="KW-0805">Transcription regulation</keyword>
<proteinExistence type="inferred from homology"/>
<evidence type="ECO:0000256" key="6">
    <source>
        <dbReference type="ARBA" id="ARBA00023242"/>
    </source>
</evidence>
<evidence type="ECO:0008006" key="11">
    <source>
        <dbReference type="Google" id="ProtNLM"/>
    </source>
</evidence>
<dbReference type="Gene3D" id="3.30.420.40">
    <property type="match status" value="3"/>
</dbReference>
<dbReference type="Gene3D" id="3.90.640.10">
    <property type="entry name" value="Actin, Chain A, domain 4"/>
    <property type="match status" value="1"/>
</dbReference>
<dbReference type="VEuPathDB" id="FungiDB:PHYBLDRAFT_178065"/>
<sequence>MADLATAPPIYTLEEKEYPSPYYPIRTDYKSFHSHRTPIVIDNGSYQCRAGWASEDKPSLIFDNVVSKYKDRKTNKTMIAVGMDTYADPAGRSNARSPFDSNVVSDLDRMETILDYIFITLGIKDSRIDHSIVITEPVCNPQHSRRQMSELLFESYGIPSVTYGIDSLFSYHANGGSQDEGGIVISAGHTATHVIPTLHGKGLLERTKRISYGGTQSTDYMLKLMQLKYPTFPTKMTSSQAQELVQEQCYVAKDYQQTLREIEDRSTFAKIDRIVQFPFTAPVVEEKTEEELARQAAKKEENAKRLREAAARSRLEKTQLKESGFKDEADLDETIKQVDIQIQRARNKELGIDDNEEKDPPPTTLIDIPDEELSEADKKEKRKQRLLKASYDARKRAKKAKEEAKAQEEEQARLEEEERRRNPGNWIKGVKDKREKVIDRIKKRKRLAMELADRRSRASQMRMRSIANLASDSPSPKRRRKGQEEDTFGADDDDWMIYREINREDESDDEEEDLSLLNQYESMLLEFDPDFKPEDSYEARSSATNTLMHLLARGVYPPFDPADVGQSHQLHVNIERVRVPEVLFQPSIIGLDQAGLVETVNDVVKTFDSEQKAKVMKHIFLTGGFSRLPGISERIEGSMQSIFPANTAIQVKRAKDPLLDAWKGAAMVALDEKFKNIRVSKKEYEEYGGEYIKEHGLGNIFRS</sequence>
<protein>
    <recommendedName>
        <fullName evidence="11">Actin-like ATPase domain-containing protein</fullName>
    </recommendedName>
</protein>
<dbReference type="Pfam" id="PF00022">
    <property type="entry name" value="Actin"/>
    <property type="match status" value="2"/>
</dbReference>
<feature type="region of interest" description="Disordered" evidence="8">
    <location>
        <begin position="294"/>
        <end position="319"/>
    </location>
</feature>
<dbReference type="RefSeq" id="XP_018287724.1">
    <property type="nucleotide sequence ID" value="XM_018437950.1"/>
</dbReference>
<dbReference type="FunCoup" id="A0A162NHD1">
    <property type="interactions" value="323"/>
</dbReference>
<dbReference type="CDD" id="cd10211">
    <property type="entry name" value="ASKHA_NBD_Arp5"/>
    <property type="match status" value="1"/>
</dbReference>
<dbReference type="Proteomes" id="UP000077315">
    <property type="component" value="Unassembled WGS sequence"/>
</dbReference>
<evidence type="ECO:0000313" key="10">
    <source>
        <dbReference type="Proteomes" id="UP000077315"/>
    </source>
</evidence>
<dbReference type="InterPro" id="IPR004000">
    <property type="entry name" value="Actin"/>
</dbReference>
<keyword evidence="4" id="KW-0175">Coiled coil</keyword>
<name>A0A162NHD1_PHYB8</name>
<reference evidence="10" key="1">
    <citation type="submission" date="2015-06" db="EMBL/GenBank/DDBJ databases">
        <title>Expansion of signal transduction pathways in fungi by whole-genome duplication.</title>
        <authorList>
            <consortium name="DOE Joint Genome Institute"/>
            <person name="Corrochano L.M."/>
            <person name="Kuo A."/>
            <person name="Marcet-Houben M."/>
            <person name="Polaino S."/>
            <person name="Salamov A."/>
            <person name="Villalobos J.M."/>
            <person name="Alvarez M.I."/>
            <person name="Avalos J."/>
            <person name="Benito E.P."/>
            <person name="Benoit I."/>
            <person name="Burger G."/>
            <person name="Camino L.P."/>
            <person name="Canovas D."/>
            <person name="Cerda-Olmedo E."/>
            <person name="Cheng J.-F."/>
            <person name="Dominguez A."/>
            <person name="Elias M."/>
            <person name="Eslava A.P."/>
            <person name="Glaser F."/>
            <person name="Grimwood J."/>
            <person name="Gutierrez G."/>
            <person name="Heitman J."/>
            <person name="Henrissat B."/>
            <person name="Iturriaga E.A."/>
            <person name="Lang B.F."/>
            <person name="Lavin J.L."/>
            <person name="Lee S."/>
            <person name="Li W."/>
            <person name="Lindquist E."/>
            <person name="Lopez-Garcia S."/>
            <person name="Luque E.M."/>
            <person name="Marcos A.T."/>
            <person name="Martin J."/>
            <person name="McCluskey K."/>
            <person name="Medina H.R."/>
            <person name="Miralles-Duran A."/>
            <person name="Miyazaki A."/>
            <person name="Munoz-Torres E."/>
            <person name="Oguiza J.A."/>
            <person name="Ohm R."/>
            <person name="Olmedo M."/>
            <person name="Orejas M."/>
            <person name="Ortiz-Castellanos L."/>
            <person name="Pisabarro A.G."/>
            <person name="Rodriguez-Romero J."/>
            <person name="Ruiz-Herrera J."/>
            <person name="Ruiz-Vazquez R."/>
            <person name="Sanz C."/>
            <person name="Schackwitz W."/>
            <person name="Schmutz J."/>
            <person name="Shahriari M."/>
            <person name="Shelest E."/>
            <person name="Silva-Franco F."/>
            <person name="Soanes D."/>
            <person name="Syed K."/>
            <person name="Tagua V.G."/>
            <person name="Talbot N.J."/>
            <person name="Thon M."/>
            <person name="De vries R.P."/>
            <person name="Wiebenga A."/>
            <person name="Yadav J.S."/>
            <person name="Braun E.L."/>
            <person name="Baker S."/>
            <person name="Garre V."/>
            <person name="Horwitz B."/>
            <person name="Torres-Martinez S."/>
            <person name="Idnurm A."/>
            <person name="Herrera-Estrella A."/>
            <person name="Gabaldon T."/>
            <person name="Grigoriev I.V."/>
        </authorList>
    </citation>
    <scope>NUCLEOTIDE SEQUENCE [LARGE SCALE GENOMIC DNA]</scope>
    <source>
        <strain evidence="10">NRRL 1555(-)</strain>
    </source>
</reference>
<dbReference type="SUPFAM" id="SSF53067">
    <property type="entry name" value="Actin-like ATPase domain"/>
    <property type="match status" value="2"/>
</dbReference>
<evidence type="ECO:0000256" key="3">
    <source>
        <dbReference type="ARBA" id="ARBA00023015"/>
    </source>
</evidence>
<evidence type="ECO:0000256" key="5">
    <source>
        <dbReference type="ARBA" id="ARBA00023163"/>
    </source>
</evidence>
<evidence type="ECO:0000256" key="8">
    <source>
        <dbReference type="SAM" id="MobiDB-lite"/>
    </source>
</evidence>
<dbReference type="OrthoDB" id="7340501at2759"/>
<gene>
    <name evidence="9" type="ORF">PHYBLDRAFT_178065</name>
</gene>
<organism evidence="9 10">
    <name type="scientific">Phycomyces blakesleeanus (strain ATCC 8743b / DSM 1359 / FGSC 10004 / NBRC 33097 / NRRL 1555)</name>
    <dbReference type="NCBI Taxonomy" id="763407"/>
    <lineage>
        <taxon>Eukaryota</taxon>
        <taxon>Fungi</taxon>
        <taxon>Fungi incertae sedis</taxon>
        <taxon>Mucoromycota</taxon>
        <taxon>Mucoromycotina</taxon>
        <taxon>Mucoromycetes</taxon>
        <taxon>Mucorales</taxon>
        <taxon>Phycomycetaceae</taxon>
        <taxon>Phycomyces</taxon>
    </lineage>
</organism>
<feature type="region of interest" description="Disordered" evidence="8">
    <location>
        <begin position="449"/>
        <end position="489"/>
    </location>
</feature>
<dbReference type="GeneID" id="28998856"/>
<dbReference type="PANTHER" id="PTHR11937">
    <property type="entry name" value="ACTIN"/>
    <property type="match status" value="1"/>
</dbReference>
<feature type="region of interest" description="Disordered" evidence="8">
    <location>
        <begin position="347"/>
        <end position="428"/>
    </location>
</feature>
<keyword evidence="2" id="KW-0227">DNA damage</keyword>
<dbReference type="AlphaFoldDB" id="A0A162NHD1"/>
<evidence type="ECO:0000256" key="1">
    <source>
        <dbReference type="ARBA" id="ARBA00004123"/>
    </source>
</evidence>
<dbReference type="EMBL" id="KV440991">
    <property type="protein sequence ID" value="OAD69684.1"/>
    <property type="molecule type" value="Genomic_DNA"/>
</dbReference>
<evidence type="ECO:0000256" key="2">
    <source>
        <dbReference type="ARBA" id="ARBA00022763"/>
    </source>
</evidence>
<keyword evidence="6" id="KW-0539">Nucleus</keyword>
<keyword evidence="10" id="KW-1185">Reference proteome</keyword>
<dbReference type="GO" id="GO:0005634">
    <property type="term" value="C:nucleus"/>
    <property type="evidence" value="ECO:0007669"/>
    <property type="project" value="UniProtKB-SubCell"/>
</dbReference>
<comment type="subcellular location">
    <subcellularLocation>
        <location evidence="1">Nucleus</location>
    </subcellularLocation>
</comment>
<dbReference type="FunFam" id="3.30.420.40:FF:000058">
    <property type="entry name" value="Putative actin-related protein 5"/>
    <property type="match status" value="1"/>
</dbReference>
<evidence type="ECO:0000256" key="4">
    <source>
        <dbReference type="ARBA" id="ARBA00023054"/>
    </source>
</evidence>
<feature type="compositionally biased region" description="Basic and acidic residues" evidence="8">
    <location>
        <begin position="400"/>
        <end position="421"/>
    </location>
</feature>
<dbReference type="InterPro" id="IPR043129">
    <property type="entry name" value="ATPase_NBD"/>
</dbReference>
<dbReference type="STRING" id="763407.A0A162NHD1"/>
<evidence type="ECO:0000256" key="7">
    <source>
        <dbReference type="RuleBase" id="RU000487"/>
    </source>
</evidence>
<comment type="similarity">
    <text evidence="7">Belongs to the actin family.</text>
</comment>
<keyword evidence="5" id="KW-0804">Transcription</keyword>
<dbReference type="FunFam" id="3.30.420.40:FF:000122">
    <property type="entry name" value="ARP5 actin-related protein 5 homolog"/>
    <property type="match status" value="1"/>
</dbReference>
<evidence type="ECO:0000313" key="9">
    <source>
        <dbReference type="EMBL" id="OAD69684.1"/>
    </source>
</evidence>
<accession>A0A162NHD1</accession>
<dbReference type="InParanoid" id="A0A162NHD1"/>